<dbReference type="Gene3D" id="3.40.30.10">
    <property type="entry name" value="Glutaredoxin"/>
    <property type="match status" value="1"/>
</dbReference>
<comment type="similarity">
    <text evidence="2">Belongs to the peroxiredoxin family. Prx5 subfamily.</text>
</comment>
<evidence type="ECO:0000256" key="4">
    <source>
        <dbReference type="ARBA" id="ARBA00022559"/>
    </source>
</evidence>
<comment type="caution">
    <text evidence="10">The sequence shown here is derived from an EMBL/GenBank/DDBJ whole genome shotgun (WGS) entry which is preliminary data.</text>
</comment>
<feature type="active site" description="Cysteine sulfenic acid (-SOH) intermediate" evidence="8">
    <location>
        <position position="106"/>
    </location>
</feature>
<keyword evidence="11" id="KW-1185">Reference proteome</keyword>
<reference evidence="10" key="1">
    <citation type="submission" date="2020-09" db="EMBL/GenBank/DDBJ databases">
        <title>Genome-Enabled Discovery of Anthraquinone Biosynthesis in Senna tora.</title>
        <authorList>
            <person name="Kang S.-H."/>
            <person name="Pandey R.P."/>
            <person name="Lee C.-M."/>
            <person name="Sim J.-S."/>
            <person name="Jeong J.-T."/>
            <person name="Choi B.-S."/>
            <person name="Jung M."/>
            <person name="Ginzburg D."/>
            <person name="Zhao K."/>
            <person name="Won S.Y."/>
            <person name="Oh T.-J."/>
            <person name="Yu Y."/>
            <person name="Kim N.-H."/>
            <person name="Lee O.R."/>
            <person name="Lee T.-H."/>
            <person name="Bashyal P."/>
            <person name="Kim T.-S."/>
            <person name="Lee W.-H."/>
            <person name="Kawkins C."/>
            <person name="Kim C.-K."/>
            <person name="Kim J.S."/>
            <person name="Ahn B.O."/>
            <person name="Rhee S.Y."/>
            <person name="Sohng J.K."/>
        </authorList>
    </citation>
    <scope>NUCLEOTIDE SEQUENCE</scope>
    <source>
        <tissue evidence="10">Leaf</tissue>
    </source>
</reference>
<gene>
    <name evidence="10" type="ORF">G2W53_007060</name>
</gene>
<feature type="domain" description="Thioredoxin" evidence="9">
    <location>
        <begin position="59"/>
        <end position="170"/>
    </location>
</feature>
<dbReference type="EC" id="1.11.1.25" evidence="3"/>
<evidence type="ECO:0000256" key="8">
    <source>
        <dbReference type="PIRSR" id="PIRSR637944-1"/>
    </source>
</evidence>
<name>A0A834X5H4_9FABA</name>
<dbReference type="GO" id="GO:0005737">
    <property type="term" value="C:cytoplasm"/>
    <property type="evidence" value="ECO:0007669"/>
    <property type="project" value="TreeGrafter"/>
</dbReference>
<evidence type="ECO:0000256" key="2">
    <source>
        <dbReference type="ARBA" id="ARBA00010505"/>
    </source>
</evidence>
<keyword evidence="5" id="KW-0049">Antioxidant</keyword>
<evidence type="ECO:0000256" key="1">
    <source>
        <dbReference type="ARBA" id="ARBA00001711"/>
    </source>
</evidence>
<dbReference type="InterPro" id="IPR036249">
    <property type="entry name" value="Thioredoxin-like_sf"/>
</dbReference>
<comment type="catalytic activity">
    <reaction evidence="1">
        <text>[glutaredoxin]-dithiol + a hydroperoxide = [glutaredoxin]-disulfide + an alcohol + H2O</text>
        <dbReference type="Rhea" id="RHEA:62624"/>
        <dbReference type="Rhea" id="RHEA-COMP:10729"/>
        <dbReference type="Rhea" id="RHEA-COMP:10730"/>
        <dbReference type="ChEBI" id="CHEBI:15377"/>
        <dbReference type="ChEBI" id="CHEBI:29950"/>
        <dbReference type="ChEBI" id="CHEBI:30879"/>
        <dbReference type="ChEBI" id="CHEBI:35924"/>
        <dbReference type="ChEBI" id="CHEBI:50058"/>
        <dbReference type="EC" id="1.11.1.25"/>
    </reaction>
</comment>
<evidence type="ECO:0000259" key="9">
    <source>
        <dbReference type="PROSITE" id="PS51352"/>
    </source>
</evidence>
<sequence>MATSLSFSALFSSISTPSFSSTTTSLFPSPTFSLSPISLKIKHPRSKSLDFSTPSSATIVVGDKLPEATFSYLDSAGKVQTTAISDLTKGKKAILFAVPGAFTPTCSQKHVPGFVENSAELKSKGVDTIACTSVNDAFVMKAWKENLKEKSIIGFFDGLGAPSLSAPVLG</sequence>
<dbReference type="EMBL" id="JAAIUW010000003">
    <property type="protein sequence ID" value="KAF7838578.1"/>
    <property type="molecule type" value="Genomic_DNA"/>
</dbReference>
<evidence type="ECO:0000256" key="6">
    <source>
        <dbReference type="ARBA" id="ARBA00023002"/>
    </source>
</evidence>
<organism evidence="10 11">
    <name type="scientific">Senna tora</name>
    <dbReference type="NCBI Taxonomy" id="362788"/>
    <lineage>
        <taxon>Eukaryota</taxon>
        <taxon>Viridiplantae</taxon>
        <taxon>Streptophyta</taxon>
        <taxon>Embryophyta</taxon>
        <taxon>Tracheophyta</taxon>
        <taxon>Spermatophyta</taxon>
        <taxon>Magnoliopsida</taxon>
        <taxon>eudicotyledons</taxon>
        <taxon>Gunneridae</taxon>
        <taxon>Pentapetalae</taxon>
        <taxon>rosids</taxon>
        <taxon>fabids</taxon>
        <taxon>Fabales</taxon>
        <taxon>Fabaceae</taxon>
        <taxon>Caesalpinioideae</taxon>
        <taxon>Cassia clade</taxon>
        <taxon>Senna</taxon>
    </lineage>
</organism>
<dbReference type="GO" id="GO:0042744">
    <property type="term" value="P:hydrogen peroxide catabolic process"/>
    <property type="evidence" value="ECO:0007669"/>
    <property type="project" value="TreeGrafter"/>
</dbReference>
<dbReference type="GO" id="GO:0034599">
    <property type="term" value="P:cellular response to oxidative stress"/>
    <property type="evidence" value="ECO:0007669"/>
    <property type="project" value="InterPro"/>
</dbReference>
<protein>
    <recommendedName>
        <fullName evidence="3">glutaredoxin-dependent peroxiredoxin</fullName>
        <ecNumber evidence="3">1.11.1.25</ecNumber>
    </recommendedName>
    <alternativeName>
        <fullName evidence="7">Glutaredoxin-dependent peroxiredoxin</fullName>
    </alternativeName>
</protein>
<dbReference type="InterPro" id="IPR013740">
    <property type="entry name" value="Redoxin"/>
</dbReference>
<evidence type="ECO:0000256" key="5">
    <source>
        <dbReference type="ARBA" id="ARBA00022862"/>
    </source>
</evidence>
<dbReference type="InterPro" id="IPR037944">
    <property type="entry name" value="PRX5-like"/>
</dbReference>
<dbReference type="InterPro" id="IPR013766">
    <property type="entry name" value="Thioredoxin_domain"/>
</dbReference>
<dbReference type="PANTHER" id="PTHR10430">
    <property type="entry name" value="PEROXIREDOXIN"/>
    <property type="match status" value="1"/>
</dbReference>
<evidence type="ECO:0000256" key="7">
    <source>
        <dbReference type="ARBA" id="ARBA00031688"/>
    </source>
</evidence>
<evidence type="ECO:0000256" key="3">
    <source>
        <dbReference type="ARBA" id="ARBA00013016"/>
    </source>
</evidence>
<dbReference type="PANTHER" id="PTHR10430:SF16">
    <property type="entry name" value="PEROXIREDOXIN-5, MITOCHONDRIAL"/>
    <property type="match status" value="1"/>
</dbReference>
<accession>A0A834X5H4</accession>
<proteinExistence type="inferred from homology"/>
<dbReference type="SUPFAM" id="SSF52833">
    <property type="entry name" value="Thioredoxin-like"/>
    <property type="match status" value="1"/>
</dbReference>
<keyword evidence="4" id="KW-0575">Peroxidase</keyword>
<dbReference type="GO" id="GO:0045454">
    <property type="term" value="P:cell redox homeostasis"/>
    <property type="evidence" value="ECO:0007669"/>
    <property type="project" value="TreeGrafter"/>
</dbReference>
<dbReference type="Pfam" id="PF08534">
    <property type="entry name" value="Redoxin"/>
    <property type="match status" value="1"/>
</dbReference>
<dbReference type="AlphaFoldDB" id="A0A834X5H4"/>
<dbReference type="PROSITE" id="PS51352">
    <property type="entry name" value="THIOREDOXIN_2"/>
    <property type="match status" value="1"/>
</dbReference>
<dbReference type="GO" id="GO:0008379">
    <property type="term" value="F:thioredoxin peroxidase activity"/>
    <property type="evidence" value="ECO:0007669"/>
    <property type="project" value="InterPro"/>
</dbReference>
<evidence type="ECO:0000313" key="11">
    <source>
        <dbReference type="Proteomes" id="UP000634136"/>
    </source>
</evidence>
<evidence type="ECO:0000313" key="10">
    <source>
        <dbReference type="EMBL" id="KAF7838578.1"/>
    </source>
</evidence>
<keyword evidence="6" id="KW-0560">Oxidoreductase</keyword>
<dbReference type="OrthoDB" id="1882547at2759"/>
<dbReference type="Proteomes" id="UP000634136">
    <property type="component" value="Unassembled WGS sequence"/>
</dbReference>